<dbReference type="SMART" id="SM00052">
    <property type="entry name" value="EAL"/>
    <property type="match status" value="1"/>
</dbReference>
<feature type="transmembrane region" description="Helical" evidence="3">
    <location>
        <begin position="279"/>
        <end position="298"/>
    </location>
</feature>
<dbReference type="InterPro" id="IPR035919">
    <property type="entry name" value="EAL_sf"/>
</dbReference>
<keyword evidence="3" id="KW-0812">Transmembrane</keyword>
<evidence type="ECO:0000313" key="7">
    <source>
        <dbReference type="Proteomes" id="UP000004374"/>
    </source>
</evidence>
<proteinExistence type="predicted"/>
<dbReference type="PROSITE" id="PS50883">
    <property type="entry name" value="EAL"/>
    <property type="match status" value="1"/>
</dbReference>
<feature type="domain" description="EAL" evidence="4">
    <location>
        <begin position="542"/>
        <end position="796"/>
    </location>
</feature>
<dbReference type="InterPro" id="IPR000160">
    <property type="entry name" value="GGDEF_dom"/>
</dbReference>
<evidence type="ECO:0000259" key="4">
    <source>
        <dbReference type="PROSITE" id="PS50883"/>
    </source>
</evidence>
<name>I1E2X6_9GAMM</name>
<dbReference type="SUPFAM" id="SSF55073">
    <property type="entry name" value="Nucleotide cyclase"/>
    <property type="match status" value="1"/>
</dbReference>
<protein>
    <submittedName>
        <fullName evidence="6">GGDEF/EAL domain-containing protein</fullName>
    </submittedName>
</protein>
<dbReference type="SMART" id="SM00267">
    <property type="entry name" value="GGDEF"/>
    <property type="match status" value="1"/>
</dbReference>
<evidence type="ECO:0000313" key="6">
    <source>
        <dbReference type="EMBL" id="GAB60654.1"/>
    </source>
</evidence>
<dbReference type="Pfam" id="PF00563">
    <property type="entry name" value="EAL"/>
    <property type="match status" value="1"/>
</dbReference>
<dbReference type="Gene3D" id="3.20.20.450">
    <property type="entry name" value="EAL domain"/>
    <property type="match status" value="1"/>
</dbReference>
<dbReference type="PANTHER" id="PTHR33121:SF70">
    <property type="entry name" value="SIGNALING PROTEIN YKOW"/>
    <property type="match status" value="1"/>
</dbReference>
<evidence type="ECO:0000259" key="5">
    <source>
        <dbReference type="PROSITE" id="PS50887"/>
    </source>
</evidence>
<dbReference type="Pfam" id="PF00990">
    <property type="entry name" value="GGDEF"/>
    <property type="match status" value="1"/>
</dbReference>
<dbReference type="CDD" id="cd01948">
    <property type="entry name" value="EAL"/>
    <property type="match status" value="1"/>
</dbReference>
<sequence length="814" mass="91354">MPRYLSLSWKMLLLLLSMLLLLLFGFTSLSLLHMNEQFERQQAQRKAQGQQYFAVYNRAVEQQLLSWLQSYAELQRLHQADNFTDFAFELVHQGELLNSQFAVSQFSLFDAQQQLLLQSGATPEPLGTALLQQTLAQQRPLAQIFCDAKRCAKLQSLPLLNGYGEVAVLLLTTDLTDVLFSLHQTLGAEVAIVQATEQPVPLLLQASDAPLIRAAYQRLADDTAMQALQLKGKVVLLGQAYFYLHLLPLMGASDEGYFLLLLEDVSQVMAENQRYQHKVLWLAAGCFLGMLLLISLLTHRISRRILQLAQALPLLAQRRYNEFRQHSTGQPQLIADELSQFNSAVQQLGDDLERLDRQLAEKTGSLERMAMFDQLTGLGNRNMLQYQLQLALGMLQQQPGWVAIIFLDLDKFKNINNSRSHAVGDQLLIETALRLRSAVSSAEVLCRFGGDEFAIVMPHLAEPAQAGQLAEQVLALFTQPFLQQQGSLKLTASIGVSVSQDANISAEELVRRADLAMYQAKNNGRNSIVWFNDRMSAELASRLQLEAELRQALAQQQFSLSFQPQVSLLTGRLAGFEALLRWQHPERGTVPPDEFISVLEQTQLMVEVGYWVFERCCQQAQTFTALGLTDCVIALNLSATQFLQPELPLRFASLLKRYQLSASLFELELTESTLVSHVSETLEVMHQLKAQGFRFAIDDFGTGYSSLNYLKQMPVSTIKIDKGFVLGMLDNRSDYQIVASTIAMVHKLGLQVVAEGVESFAHLQLLQQHQCDLVQGYYLARPLPQQALAAFVQQQVVQQHWPAALLTEVVSTSR</sequence>
<dbReference type="FunFam" id="3.30.70.270:FF:000001">
    <property type="entry name" value="Diguanylate cyclase domain protein"/>
    <property type="match status" value="1"/>
</dbReference>
<keyword evidence="3" id="KW-1133">Transmembrane helix</keyword>
<accession>I1E2X6</accession>
<dbReference type="InterPro" id="IPR050706">
    <property type="entry name" value="Cyclic-di-GMP_PDE-like"/>
</dbReference>
<dbReference type="Gene3D" id="3.30.70.270">
    <property type="match status" value="1"/>
</dbReference>
<dbReference type="AlphaFoldDB" id="I1E2X6"/>
<organism evidence="6 7">
    <name type="scientific">Rheinheimera nanhaiensis E407-8</name>
    <dbReference type="NCBI Taxonomy" id="562729"/>
    <lineage>
        <taxon>Bacteria</taxon>
        <taxon>Pseudomonadati</taxon>
        <taxon>Pseudomonadota</taxon>
        <taxon>Gammaproteobacteria</taxon>
        <taxon>Chromatiales</taxon>
        <taxon>Chromatiaceae</taxon>
        <taxon>Rheinheimera</taxon>
    </lineage>
</organism>
<dbReference type="EMBL" id="BAFK01000036">
    <property type="protein sequence ID" value="GAB60654.1"/>
    <property type="molecule type" value="Genomic_DNA"/>
</dbReference>
<dbReference type="RefSeq" id="WP_008224406.1">
    <property type="nucleotide sequence ID" value="NZ_BAFK01000036.1"/>
</dbReference>
<dbReference type="PROSITE" id="PS50887">
    <property type="entry name" value="GGDEF"/>
    <property type="match status" value="1"/>
</dbReference>
<dbReference type="CDD" id="cd01949">
    <property type="entry name" value="GGDEF"/>
    <property type="match status" value="1"/>
</dbReference>
<dbReference type="GO" id="GO:0071111">
    <property type="term" value="F:cyclic-guanylate-specific phosphodiesterase activity"/>
    <property type="evidence" value="ECO:0007669"/>
    <property type="project" value="InterPro"/>
</dbReference>
<dbReference type="NCBIfam" id="TIGR00254">
    <property type="entry name" value="GGDEF"/>
    <property type="match status" value="1"/>
</dbReference>
<dbReference type="STRING" id="562729.RNAN_3680"/>
<feature type="domain" description="GGDEF" evidence="5">
    <location>
        <begin position="400"/>
        <end position="533"/>
    </location>
</feature>
<keyword evidence="7" id="KW-1185">Reference proteome</keyword>
<reference evidence="6 7" key="1">
    <citation type="journal article" date="2012" name="J. Bacteriol.">
        <title>Genome Sequence of the Protease-Producing Bacterium Rheinheimera nanhaiensis E407-8T, Isolated from Deep-Sea Sediment of the South China Sea.</title>
        <authorList>
            <person name="Zhang X.-Y."/>
            <person name="Zhang Y.-J."/>
            <person name="Qin Q.-L."/>
            <person name="Xie B.-B."/>
            <person name="Chen X.-L."/>
            <person name="Zhou B.-C."/>
            <person name="Zhang Y.-Z."/>
        </authorList>
    </citation>
    <scope>NUCLEOTIDE SEQUENCE [LARGE SCALE GENOMIC DNA]</scope>
    <source>
        <strain evidence="6 7">E407-8</strain>
    </source>
</reference>
<dbReference type="InterPro" id="IPR043128">
    <property type="entry name" value="Rev_trsase/Diguanyl_cyclase"/>
</dbReference>
<dbReference type="OrthoDB" id="8553030at2"/>
<keyword evidence="3" id="KW-0472">Membrane</keyword>
<dbReference type="SUPFAM" id="SSF141868">
    <property type="entry name" value="EAL domain-like"/>
    <property type="match status" value="1"/>
</dbReference>
<dbReference type="Proteomes" id="UP000004374">
    <property type="component" value="Unassembled WGS sequence"/>
</dbReference>
<feature type="coiled-coil region" evidence="2">
    <location>
        <begin position="338"/>
        <end position="365"/>
    </location>
</feature>
<evidence type="ECO:0000256" key="3">
    <source>
        <dbReference type="SAM" id="Phobius"/>
    </source>
</evidence>
<dbReference type="PANTHER" id="PTHR33121">
    <property type="entry name" value="CYCLIC DI-GMP PHOSPHODIESTERASE PDEF"/>
    <property type="match status" value="1"/>
</dbReference>
<comment type="caution">
    <text evidence="6">The sequence shown here is derived from an EMBL/GenBank/DDBJ whole genome shotgun (WGS) entry which is preliminary data.</text>
</comment>
<dbReference type="InterPro" id="IPR029787">
    <property type="entry name" value="Nucleotide_cyclase"/>
</dbReference>
<evidence type="ECO:0000256" key="1">
    <source>
        <dbReference type="ARBA" id="ARBA00001946"/>
    </source>
</evidence>
<comment type="cofactor">
    <cofactor evidence="1">
        <name>Mg(2+)</name>
        <dbReference type="ChEBI" id="CHEBI:18420"/>
    </cofactor>
</comment>
<gene>
    <name evidence="6" type="ORF">RNAN_3680</name>
</gene>
<evidence type="ECO:0000256" key="2">
    <source>
        <dbReference type="SAM" id="Coils"/>
    </source>
</evidence>
<keyword evidence="2" id="KW-0175">Coiled coil</keyword>
<dbReference type="InterPro" id="IPR001633">
    <property type="entry name" value="EAL_dom"/>
</dbReference>